<evidence type="ECO:0000256" key="8">
    <source>
        <dbReference type="ARBA" id="ARBA00031908"/>
    </source>
</evidence>
<dbReference type="Proteomes" id="UP000176609">
    <property type="component" value="Unassembled WGS sequence"/>
</dbReference>
<dbReference type="GO" id="GO:0046084">
    <property type="term" value="P:adenine biosynthetic process"/>
    <property type="evidence" value="ECO:0007669"/>
    <property type="project" value="TreeGrafter"/>
</dbReference>
<evidence type="ECO:0000259" key="13">
    <source>
        <dbReference type="Pfam" id="PF02769"/>
    </source>
</evidence>
<keyword evidence="5 14" id="KW-0436">Ligase</keyword>
<dbReference type="InterPro" id="IPR036676">
    <property type="entry name" value="PurM-like_C_sf"/>
</dbReference>
<evidence type="ECO:0000313" key="15">
    <source>
        <dbReference type="Proteomes" id="UP000176609"/>
    </source>
</evidence>
<sequence length="365" mass="40311">MSLTYKKSGVNYDIVDPIKKLAQELGLKTAGNIRSTGFKERSESRGESSYVIESADGFYAFVTEGLGTKNLVADEMHKITGKIYYESIAQDCVAMIVNDLITVGAKPVTVLAYWAVGDTNWFSDLKRASSLVEGWKKACDMAGCSWGGGETPVQSGVVNPSIIDLAGSSFGVIKPKKRLILGDKLKEGDSIILLESSGIHANGLTLARRIARKLKTGYATKLPNGSLYGDELLKPTIIYSMLINDLLERGIDIHYLVNITGHGWRKLMRAKKTLSYVLENVPDISELFKFIQKNSNLTDKEMFATFNMGAGFAMMTNQSQVDKIIRIAGKHKIKCWVAGRVEKGLRQVVIKPKNITYLSKDLKIR</sequence>
<dbReference type="GO" id="GO:0004641">
    <property type="term" value="F:phosphoribosylformylglycinamidine cyclo-ligase activity"/>
    <property type="evidence" value="ECO:0007669"/>
    <property type="project" value="UniProtKB-EC"/>
</dbReference>
<comment type="similarity">
    <text evidence="2">Belongs to the AIR synthase family.</text>
</comment>
<evidence type="ECO:0000259" key="12">
    <source>
        <dbReference type="Pfam" id="PF00586"/>
    </source>
</evidence>
<evidence type="ECO:0000256" key="9">
    <source>
        <dbReference type="ARBA" id="ARBA00032931"/>
    </source>
</evidence>
<evidence type="ECO:0000256" key="11">
    <source>
        <dbReference type="ARBA" id="ARBA00049057"/>
    </source>
</evidence>
<name>A0A1F6AQ67_9BACT</name>
<keyword evidence="7" id="KW-0067">ATP-binding</keyword>
<reference evidence="14 15" key="1">
    <citation type="journal article" date="2016" name="Nat. Commun.">
        <title>Thousands of microbial genomes shed light on interconnected biogeochemical processes in an aquifer system.</title>
        <authorList>
            <person name="Anantharaman K."/>
            <person name="Brown C.T."/>
            <person name="Hug L.A."/>
            <person name="Sharon I."/>
            <person name="Castelle C.J."/>
            <person name="Probst A.J."/>
            <person name="Thomas B.C."/>
            <person name="Singh A."/>
            <person name="Wilkins M.J."/>
            <person name="Karaoz U."/>
            <person name="Brodie E.L."/>
            <person name="Williams K.H."/>
            <person name="Hubbard S.S."/>
            <person name="Banfield J.F."/>
        </authorList>
    </citation>
    <scope>NUCLEOTIDE SEQUENCE [LARGE SCALE GENOMIC DNA]</scope>
</reference>
<dbReference type="EMBL" id="MFJR01000007">
    <property type="protein sequence ID" value="OGG26834.1"/>
    <property type="molecule type" value="Genomic_DNA"/>
</dbReference>
<dbReference type="PANTHER" id="PTHR10520">
    <property type="entry name" value="TRIFUNCTIONAL PURINE BIOSYNTHETIC PROTEIN ADENOSINE-3-RELATED"/>
    <property type="match status" value="1"/>
</dbReference>
<dbReference type="AlphaFoldDB" id="A0A1F6AQ67"/>
<dbReference type="GO" id="GO:0004637">
    <property type="term" value="F:phosphoribosylamine-glycine ligase activity"/>
    <property type="evidence" value="ECO:0007669"/>
    <property type="project" value="TreeGrafter"/>
</dbReference>
<comment type="catalytic activity">
    <reaction evidence="11">
        <text>2-formamido-N(1)-(5-O-phospho-beta-D-ribosyl)acetamidine + ATP = 5-amino-1-(5-phospho-beta-D-ribosyl)imidazole + ADP + phosphate + H(+)</text>
        <dbReference type="Rhea" id="RHEA:23032"/>
        <dbReference type="ChEBI" id="CHEBI:15378"/>
        <dbReference type="ChEBI" id="CHEBI:30616"/>
        <dbReference type="ChEBI" id="CHEBI:43474"/>
        <dbReference type="ChEBI" id="CHEBI:137981"/>
        <dbReference type="ChEBI" id="CHEBI:147287"/>
        <dbReference type="ChEBI" id="CHEBI:456216"/>
        <dbReference type="EC" id="6.3.3.1"/>
    </reaction>
</comment>
<evidence type="ECO:0000256" key="3">
    <source>
        <dbReference type="ARBA" id="ARBA00013047"/>
    </source>
</evidence>
<dbReference type="SUPFAM" id="SSF55326">
    <property type="entry name" value="PurM N-terminal domain-like"/>
    <property type="match status" value="1"/>
</dbReference>
<protein>
    <recommendedName>
        <fullName evidence="4">Phosphoribosylformylglycinamidine cyclo-ligase</fullName>
        <ecNumber evidence="3">6.3.3.1</ecNumber>
    </recommendedName>
    <alternativeName>
        <fullName evidence="9">AIR synthase</fullName>
    </alternativeName>
    <alternativeName>
        <fullName evidence="10">AIRS</fullName>
    </alternativeName>
    <alternativeName>
        <fullName evidence="8">Phosphoribosyl-aminoimidazole synthetase</fullName>
    </alternativeName>
</protein>
<keyword evidence="6" id="KW-0547">Nucleotide-binding</keyword>
<evidence type="ECO:0000256" key="7">
    <source>
        <dbReference type="ARBA" id="ARBA00022840"/>
    </source>
</evidence>
<dbReference type="GO" id="GO:0005829">
    <property type="term" value="C:cytosol"/>
    <property type="evidence" value="ECO:0007669"/>
    <property type="project" value="TreeGrafter"/>
</dbReference>
<accession>A0A1F6AQ67</accession>
<evidence type="ECO:0000256" key="4">
    <source>
        <dbReference type="ARBA" id="ARBA00020367"/>
    </source>
</evidence>
<dbReference type="InterPro" id="IPR036921">
    <property type="entry name" value="PurM-like_N_sf"/>
</dbReference>
<dbReference type="Gene3D" id="3.30.1330.10">
    <property type="entry name" value="PurM-like, N-terminal domain"/>
    <property type="match status" value="1"/>
</dbReference>
<dbReference type="GO" id="GO:0005524">
    <property type="term" value="F:ATP binding"/>
    <property type="evidence" value="ECO:0007669"/>
    <property type="project" value="UniProtKB-KW"/>
</dbReference>
<evidence type="ECO:0000256" key="10">
    <source>
        <dbReference type="ARBA" id="ARBA00033093"/>
    </source>
</evidence>
<dbReference type="PANTHER" id="PTHR10520:SF12">
    <property type="entry name" value="TRIFUNCTIONAL PURINE BIOSYNTHETIC PROTEIN ADENOSINE-3"/>
    <property type="match status" value="1"/>
</dbReference>
<proteinExistence type="inferred from homology"/>
<dbReference type="InterPro" id="IPR004733">
    <property type="entry name" value="PurM_cligase"/>
</dbReference>
<comment type="pathway">
    <text evidence="1">Purine metabolism; IMP biosynthesis via de novo pathway; 5-amino-1-(5-phospho-D-ribosyl)imidazole from N(2)-formyl-N(1)-(5-phospho-D-ribosyl)glycinamide: step 2/2.</text>
</comment>
<comment type="caution">
    <text evidence="14">The sequence shown here is derived from an EMBL/GenBank/DDBJ whole genome shotgun (WGS) entry which is preliminary data.</text>
</comment>
<organism evidence="14 15">
    <name type="scientific">Candidatus Gottesmanbacteria bacterium RIFCSPLOWO2_01_FULL_39_12b</name>
    <dbReference type="NCBI Taxonomy" id="1798388"/>
    <lineage>
        <taxon>Bacteria</taxon>
        <taxon>Candidatus Gottesmaniibacteriota</taxon>
    </lineage>
</organism>
<feature type="domain" description="PurM-like N-terminal" evidence="12">
    <location>
        <begin position="55"/>
        <end position="161"/>
    </location>
</feature>
<evidence type="ECO:0000313" key="14">
    <source>
        <dbReference type="EMBL" id="OGG26834.1"/>
    </source>
</evidence>
<dbReference type="Pfam" id="PF02769">
    <property type="entry name" value="AIRS_C"/>
    <property type="match status" value="1"/>
</dbReference>
<evidence type="ECO:0000256" key="2">
    <source>
        <dbReference type="ARBA" id="ARBA00010280"/>
    </source>
</evidence>
<dbReference type="Gene3D" id="3.90.650.10">
    <property type="entry name" value="PurM-like C-terminal domain"/>
    <property type="match status" value="1"/>
</dbReference>
<dbReference type="EC" id="6.3.3.1" evidence="3"/>
<evidence type="ECO:0000256" key="6">
    <source>
        <dbReference type="ARBA" id="ARBA00022741"/>
    </source>
</evidence>
<evidence type="ECO:0000256" key="1">
    <source>
        <dbReference type="ARBA" id="ARBA00004686"/>
    </source>
</evidence>
<evidence type="ECO:0000256" key="5">
    <source>
        <dbReference type="ARBA" id="ARBA00022598"/>
    </source>
</evidence>
<feature type="domain" description="PurM-like C-terminal" evidence="13">
    <location>
        <begin position="186"/>
        <end position="349"/>
    </location>
</feature>
<gene>
    <name evidence="14" type="ORF">A2960_01560</name>
</gene>
<dbReference type="InterPro" id="IPR010918">
    <property type="entry name" value="PurM-like_C_dom"/>
</dbReference>
<dbReference type="Pfam" id="PF00586">
    <property type="entry name" value="AIRS"/>
    <property type="match status" value="1"/>
</dbReference>
<dbReference type="UniPathway" id="UPA00074">
    <property type="reaction ID" value="UER00129"/>
</dbReference>
<dbReference type="GO" id="GO:0006189">
    <property type="term" value="P:'de novo' IMP biosynthetic process"/>
    <property type="evidence" value="ECO:0007669"/>
    <property type="project" value="UniProtKB-UniPathway"/>
</dbReference>
<dbReference type="InterPro" id="IPR016188">
    <property type="entry name" value="PurM-like_N"/>
</dbReference>
<dbReference type="SUPFAM" id="SSF56042">
    <property type="entry name" value="PurM C-terminal domain-like"/>
    <property type="match status" value="1"/>
</dbReference>